<dbReference type="RefSeq" id="WP_145952066.1">
    <property type="nucleotide sequence ID" value="NZ_CP019082.1"/>
</dbReference>
<sequence>MIRHRTPSAPSLRPRRTRRIARLCVESLETRALLSTIDTLGTILPAVASVIAAEGWNSPGGQPTGAVTNTKPVATALTPSQILTAYGFSKSATAGAGTTIAIVDAYNDPNIKADLATFDATYGLAAASLTVVNQQGQTTNLPATSPDWSLEIALDVEWAHTVAPAAKIVLVEASSTSASDLMTAVQTGARMANVVSMSWGGSEWSGQKAYDTAAYFANPNVTFVAASGDDGGAYGAEWPASSPDVVAVGGTTLSVSSSGTYLGETAWSASGSWWTGYSGSTGGVSAVETLPSYQSSALGSNYATGRVVPDVSMDANPNTGVSVYSSVPGLSQSGWFQVGGTSAGSPIWAGLVATSDQARAASGMSALSSTQTLSLLYSQYGTTASKATTYAADFHDVTSGVNFAGYATTGYDRVTGLGSPIASAIVAAASKYAKTTITTPTTPTQTVIRVRLLVHRHDETETTTSNTSVTASVVVVAAPSPTNIATLTGASDAVGAQALTSTTAAVASDAAGRALPNQAVAAATESLAIASPVGQEALTVSNKSGVAPGATTEPAAAPVRGDFFSPPILDPTTPIEVWDEALAGFKDEDVDGLAKPQPFIPWSAYEEVEDDLSDAGPCLLGAVGVAAVFWMSWNRRLGQRDDDRRFRPSVFPTPSDN</sequence>
<dbReference type="GO" id="GO:0004252">
    <property type="term" value="F:serine-type endopeptidase activity"/>
    <property type="evidence" value="ECO:0007669"/>
    <property type="project" value="InterPro"/>
</dbReference>
<comment type="similarity">
    <text evidence="1">Belongs to the peptidase S8 family.</text>
</comment>
<reference evidence="4" key="1">
    <citation type="submission" date="2016-12" db="EMBL/GenBank/DDBJ databases">
        <title>Comparative genomics of four Isosphaeraceae planctomycetes: a common pool of plasmids and glycoside hydrolase genes.</title>
        <authorList>
            <person name="Ivanova A."/>
        </authorList>
    </citation>
    <scope>NUCLEOTIDE SEQUENCE [LARGE SCALE GENOMIC DNA]</scope>
    <source>
        <strain evidence="4">PX4</strain>
    </source>
</reference>
<evidence type="ECO:0000313" key="3">
    <source>
        <dbReference type="EMBL" id="APW60671.1"/>
    </source>
</evidence>
<feature type="domain" description="Peptidase S53" evidence="2">
    <location>
        <begin position="76"/>
        <end position="432"/>
    </location>
</feature>
<accession>A0A1U7CP26</accession>
<dbReference type="InterPro" id="IPR036852">
    <property type="entry name" value="Peptidase_S8/S53_dom_sf"/>
</dbReference>
<name>A0A1U7CP26_9BACT</name>
<evidence type="ECO:0000313" key="4">
    <source>
        <dbReference type="Proteomes" id="UP000186309"/>
    </source>
</evidence>
<protein>
    <submittedName>
        <fullName evidence="3">Pseudomonalisin</fullName>
        <ecNumber evidence="3">3.4.21.100</ecNumber>
    </submittedName>
</protein>
<organism evidence="3 4">
    <name type="scientific">Paludisphaera borealis</name>
    <dbReference type="NCBI Taxonomy" id="1387353"/>
    <lineage>
        <taxon>Bacteria</taxon>
        <taxon>Pseudomonadati</taxon>
        <taxon>Planctomycetota</taxon>
        <taxon>Planctomycetia</taxon>
        <taxon>Isosphaerales</taxon>
        <taxon>Isosphaeraceae</taxon>
        <taxon>Paludisphaera</taxon>
    </lineage>
</organism>
<dbReference type="OrthoDB" id="263396at2"/>
<dbReference type="PROSITE" id="PS51695">
    <property type="entry name" value="SEDOLISIN"/>
    <property type="match status" value="1"/>
</dbReference>
<dbReference type="Gene3D" id="3.40.50.200">
    <property type="entry name" value="Peptidase S8/S53 domain"/>
    <property type="match status" value="1"/>
</dbReference>
<dbReference type="AlphaFoldDB" id="A0A1U7CP26"/>
<dbReference type="PROSITE" id="PS51892">
    <property type="entry name" value="SUBTILASE"/>
    <property type="match status" value="1"/>
</dbReference>
<keyword evidence="3" id="KW-0378">Hydrolase</keyword>
<dbReference type="PANTHER" id="PTHR14218">
    <property type="entry name" value="PROTEASE S8 TRIPEPTIDYL PEPTIDASE I CLN2"/>
    <property type="match status" value="1"/>
</dbReference>
<dbReference type="KEGG" id="pbor:BSF38_02158"/>
<comment type="caution">
    <text evidence="1">Lacks conserved residue(s) required for the propagation of feature annotation.</text>
</comment>
<proteinExistence type="inferred from homology"/>
<dbReference type="GO" id="GO:0006508">
    <property type="term" value="P:proteolysis"/>
    <property type="evidence" value="ECO:0007669"/>
    <property type="project" value="InterPro"/>
</dbReference>
<dbReference type="PANTHER" id="PTHR14218:SF15">
    <property type="entry name" value="TRIPEPTIDYL-PEPTIDASE 1"/>
    <property type="match status" value="1"/>
</dbReference>
<dbReference type="GO" id="GO:0008240">
    <property type="term" value="F:tripeptidyl-peptidase activity"/>
    <property type="evidence" value="ECO:0007669"/>
    <property type="project" value="TreeGrafter"/>
</dbReference>
<dbReference type="InterPro" id="IPR030400">
    <property type="entry name" value="Sedolisin_dom"/>
</dbReference>
<dbReference type="EMBL" id="CP019082">
    <property type="protein sequence ID" value="APW60671.1"/>
    <property type="molecule type" value="Genomic_DNA"/>
</dbReference>
<gene>
    <name evidence="3" type="primary">pcp_2</name>
    <name evidence="3" type="ORF">BSF38_02158</name>
</gene>
<evidence type="ECO:0000259" key="2">
    <source>
        <dbReference type="PROSITE" id="PS51695"/>
    </source>
</evidence>
<dbReference type="EC" id="3.4.21.100" evidence="3"/>
<keyword evidence="4" id="KW-1185">Reference proteome</keyword>
<evidence type="ECO:0000256" key="1">
    <source>
        <dbReference type="PROSITE-ProRule" id="PRU01240"/>
    </source>
</evidence>
<dbReference type="Proteomes" id="UP000186309">
    <property type="component" value="Chromosome"/>
</dbReference>
<dbReference type="SUPFAM" id="SSF52743">
    <property type="entry name" value="Subtilisin-like"/>
    <property type="match status" value="1"/>
</dbReference>
<dbReference type="STRING" id="1387353.BSF38_02158"/>
<dbReference type="CDD" id="cd04056">
    <property type="entry name" value="Peptidases_S53"/>
    <property type="match status" value="1"/>
</dbReference>
<dbReference type="InterPro" id="IPR050819">
    <property type="entry name" value="Tripeptidyl-peptidase_I"/>
</dbReference>